<dbReference type="Gene3D" id="3.30.390.10">
    <property type="entry name" value="Enolase-like, N-terminal domain"/>
    <property type="match status" value="1"/>
</dbReference>
<feature type="binding site" evidence="4">
    <location>
        <position position="243"/>
    </location>
    <ligand>
        <name>Mg(2+)</name>
        <dbReference type="ChEBI" id="CHEBI:18420"/>
    </ligand>
</feature>
<reference evidence="7 8" key="1">
    <citation type="submission" date="2023-09" db="EMBL/GenBank/DDBJ databases">
        <authorList>
            <person name="Rey-Velasco X."/>
        </authorList>
    </citation>
    <scope>NUCLEOTIDE SEQUENCE [LARGE SCALE GENOMIC DNA]</scope>
    <source>
        <strain evidence="7 8">F394</strain>
    </source>
</reference>
<dbReference type="Gene3D" id="3.20.20.120">
    <property type="entry name" value="Enolase-like C-terminal domain"/>
    <property type="match status" value="1"/>
</dbReference>
<comment type="cofactor">
    <cofactor evidence="4">
        <name>a divalent metal cation</name>
        <dbReference type="ChEBI" id="CHEBI:60240"/>
    </cofactor>
</comment>
<dbReference type="InterPro" id="IPR029065">
    <property type="entry name" value="Enolase_C-like"/>
</dbReference>
<organism evidence="7 8">
    <name type="scientific">Rubrivirga litoralis</name>
    <dbReference type="NCBI Taxonomy" id="3075598"/>
    <lineage>
        <taxon>Bacteria</taxon>
        <taxon>Pseudomonadati</taxon>
        <taxon>Rhodothermota</taxon>
        <taxon>Rhodothermia</taxon>
        <taxon>Rhodothermales</taxon>
        <taxon>Rubricoccaceae</taxon>
        <taxon>Rubrivirga</taxon>
    </lineage>
</organism>
<dbReference type="InterPro" id="IPR036849">
    <property type="entry name" value="Enolase-like_C_sf"/>
</dbReference>
<dbReference type="RefSeq" id="WP_311661935.1">
    <property type="nucleotide sequence ID" value="NZ_JAVRHT010000004.1"/>
</dbReference>
<dbReference type="PANTHER" id="PTHR48073:SF2">
    <property type="entry name" value="O-SUCCINYLBENZOATE SYNTHASE"/>
    <property type="match status" value="1"/>
</dbReference>
<keyword evidence="1 4" id="KW-0479">Metal-binding</keyword>
<dbReference type="HAMAP" id="MF_00470">
    <property type="entry name" value="MenC_1"/>
    <property type="match status" value="1"/>
</dbReference>
<comment type="catalytic activity">
    <reaction evidence="4">
        <text>(1R,6R)-6-hydroxy-2-succinyl-cyclohexa-2,4-diene-1-carboxylate = 2-succinylbenzoate + H2O</text>
        <dbReference type="Rhea" id="RHEA:10196"/>
        <dbReference type="ChEBI" id="CHEBI:15377"/>
        <dbReference type="ChEBI" id="CHEBI:18325"/>
        <dbReference type="ChEBI" id="CHEBI:58689"/>
        <dbReference type="EC" id="4.2.1.113"/>
    </reaction>
</comment>
<comment type="pathway">
    <text evidence="4">Quinol/quinone metabolism; 1,4-dihydroxy-2-naphthoate biosynthesis; 1,4-dihydroxy-2-naphthoate from chorismate: step 4/7.</text>
</comment>
<feature type="binding site" evidence="4">
    <location>
        <position position="194"/>
    </location>
    <ligand>
        <name>Mg(2+)</name>
        <dbReference type="ChEBI" id="CHEBI:18420"/>
    </ligand>
</feature>
<keyword evidence="3 4" id="KW-0456">Lyase</keyword>
<sequence>MRVASFDLHPYRLPLTDAVVWNGERRETREGVLLRLHDERGRAGWGDAAPLPGFSRETVAEAEAALRALLPALDGRDLDARDVLRPDGPFHTALDAAGLPSSARFALDLALADLAAQDLGRTLPQALHPDPPVVLPLNGLLMGDREAVVAHAGRLAAEGWAAAKLKVGRQAIEDDAETVRAVSGALGGAVLRLDANRAWTADQARAFARAVEGVPLDYVEEPTPDAGDHPALWLDTGLPVALDETLQEPGGAAHVRGWAAAAVLKPTLVGGLAAALRLAAAARAVGVRAVLSASFESGVGLRGVAALAAATGAEPAGLDTYRWLAEDVVPPLPLDRPRVDLPALFAASPEVRVP</sequence>
<evidence type="ECO:0000259" key="6">
    <source>
        <dbReference type="SMART" id="SM00922"/>
    </source>
</evidence>
<feature type="domain" description="Mandelate racemase/muconate lactonizing enzyme C-terminal" evidence="6">
    <location>
        <begin position="145"/>
        <end position="239"/>
    </location>
</feature>
<evidence type="ECO:0000256" key="3">
    <source>
        <dbReference type="ARBA" id="ARBA00023239"/>
    </source>
</evidence>
<keyword evidence="8" id="KW-1185">Reference proteome</keyword>
<protein>
    <recommendedName>
        <fullName evidence="4 5">o-succinylbenzoate synthase</fullName>
        <shortName evidence="4">OSB synthase</shortName>
        <shortName evidence="4">OSBS</shortName>
        <ecNumber evidence="4 5">4.2.1.113</ecNumber>
    </recommendedName>
    <alternativeName>
        <fullName evidence="4">4-(2'-carboxyphenyl)-4-oxybutyric acid synthase</fullName>
    </alternativeName>
    <alternativeName>
        <fullName evidence="4">o-succinylbenzoic acid synthase</fullName>
    </alternativeName>
</protein>
<dbReference type="SUPFAM" id="SSF54826">
    <property type="entry name" value="Enolase N-terminal domain-like"/>
    <property type="match status" value="1"/>
</dbReference>
<evidence type="ECO:0000256" key="2">
    <source>
        <dbReference type="ARBA" id="ARBA00022842"/>
    </source>
</evidence>
<dbReference type="InterPro" id="IPR041338">
    <property type="entry name" value="OSBS_N"/>
</dbReference>
<dbReference type="GO" id="GO:0043748">
    <property type="term" value="F:O-succinylbenzoate synthase activity"/>
    <property type="evidence" value="ECO:0007669"/>
    <property type="project" value="UniProtKB-EC"/>
</dbReference>
<dbReference type="NCBIfam" id="TIGR01927">
    <property type="entry name" value="menC_gam_Gplu"/>
    <property type="match status" value="1"/>
</dbReference>
<proteinExistence type="inferred from homology"/>
<dbReference type="InterPro" id="IPR013342">
    <property type="entry name" value="Mandelate_racemase_C"/>
</dbReference>
<evidence type="ECO:0000256" key="4">
    <source>
        <dbReference type="HAMAP-Rule" id="MF_00470"/>
    </source>
</evidence>
<evidence type="ECO:0000313" key="8">
    <source>
        <dbReference type="Proteomes" id="UP001267426"/>
    </source>
</evidence>
<name>A0ABU3BN05_9BACT</name>
<keyword evidence="2 4" id="KW-0460">Magnesium</keyword>
<evidence type="ECO:0000256" key="5">
    <source>
        <dbReference type="NCBIfam" id="TIGR01927"/>
    </source>
</evidence>
<dbReference type="Proteomes" id="UP001267426">
    <property type="component" value="Unassembled WGS sequence"/>
</dbReference>
<dbReference type="SMART" id="SM00922">
    <property type="entry name" value="MR_MLE"/>
    <property type="match status" value="1"/>
</dbReference>
<dbReference type="Pfam" id="PF13378">
    <property type="entry name" value="MR_MLE_C"/>
    <property type="match status" value="1"/>
</dbReference>
<dbReference type="Pfam" id="PF21508">
    <property type="entry name" value="MenC_N"/>
    <property type="match status" value="1"/>
</dbReference>
<comment type="pathway">
    <text evidence="4">Quinol/quinone metabolism; menaquinone biosynthesis.</text>
</comment>
<dbReference type="EMBL" id="JAVRHT010000004">
    <property type="protein sequence ID" value="MDT0630669.1"/>
    <property type="molecule type" value="Genomic_DNA"/>
</dbReference>
<dbReference type="EC" id="4.2.1.113" evidence="4 5"/>
<comment type="function">
    <text evidence="4">Converts 2-succinyl-6-hydroxy-2,4-cyclohexadiene-1-carboxylate (SHCHC) to 2-succinylbenzoate (OSB).</text>
</comment>
<dbReference type="InterPro" id="IPR018110">
    <property type="entry name" value="Mandel_Rmase/mucon_lact_enz_CS"/>
</dbReference>
<gene>
    <name evidence="4 7" type="primary">menC</name>
    <name evidence="7" type="ORF">RM540_02820</name>
</gene>
<dbReference type="SFLD" id="SFLDG00180">
    <property type="entry name" value="muconate_cycloisomerase"/>
    <property type="match status" value="1"/>
</dbReference>
<dbReference type="PROSITE" id="PS00909">
    <property type="entry name" value="MR_MLE_2"/>
    <property type="match status" value="1"/>
</dbReference>
<comment type="caution">
    <text evidence="7">The sequence shown here is derived from an EMBL/GenBank/DDBJ whole genome shotgun (WGS) entry which is preliminary data.</text>
</comment>
<accession>A0ABU3BN05</accession>
<evidence type="ECO:0000256" key="1">
    <source>
        <dbReference type="ARBA" id="ARBA00022723"/>
    </source>
</evidence>
<feature type="binding site" evidence="4">
    <location>
        <position position="220"/>
    </location>
    <ligand>
        <name>Mg(2+)</name>
        <dbReference type="ChEBI" id="CHEBI:18420"/>
    </ligand>
</feature>
<dbReference type="SFLD" id="SFLDS00001">
    <property type="entry name" value="Enolase"/>
    <property type="match status" value="1"/>
</dbReference>
<keyword evidence="4" id="KW-0474">Menaquinone biosynthesis</keyword>
<dbReference type="PANTHER" id="PTHR48073">
    <property type="entry name" value="O-SUCCINYLBENZOATE SYNTHASE-RELATED"/>
    <property type="match status" value="1"/>
</dbReference>
<feature type="active site" description="Proton acceptor" evidence="4">
    <location>
        <position position="265"/>
    </location>
</feature>
<evidence type="ECO:0000313" key="7">
    <source>
        <dbReference type="EMBL" id="MDT0630669.1"/>
    </source>
</evidence>
<dbReference type="SUPFAM" id="SSF51604">
    <property type="entry name" value="Enolase C-terminal domain-like"/>
    <property type="match status" value="1"/>
</dbReference>
<comment type="similarity">
    <text evidence="4">Belongs to the mandelate racemase/muconate lactonizing enzyme family. MenC type 1 subfamily.</text>
</comment>
<dbReference type="SFLD" id="SFLDF00009">
    <property type="entry name" value="o-succinylbenzoate_synthase"/>
    <property type="match status" value="1"/>
</dbReference>
<dbReference type="InterPro" id="IPR010196">
    <property type="entry name" value="OSB_synthase_MenC1"/>
</dbReference>
<dbReference type="InterPro" id="IPR029017">
    <property type="entry name" value="Enolase-like_N"/>
</dbReference>
<feature type="active site" description="Proton donor" evidence="4">
    <location>
        <position position="166"/>
    </location>
</feature>